<reference evidence="1 2" key="1">
    <citation type="submission" date="2019-03" db="EMBL/GenBank/DDBJ databases">
        <title>Comparative insights into the high quality Complete genome sequence of highly metal resistant Cupriavidus metallidurans strain BS1 isolated from a gold-copper mine.</title>
        <authorList>
            <person name="Mazhar H.S."/>
            <person name="Rensing C."/>
        </authorList>
    </citation>
    <scope>NUCLEOTIDE SEQUENCE [LARGE SCALE GENOMIC DNA]</scope>
    <source>
        <strain evidence="1 2">BS1</strain>
    </source>
</reference>
<dbReference type="EMBL" id="CP037901">
    <property type="protein sequence ID" value="QBP13102.1"/>
    <property type="molecule type" value="Genomic_DNA"/>
</dbReference>
<name>A0A482IYW5_9BURK</name>
<gene>
    <name evidence="1" type="ORF">DDF84_026010</name>
</gene>
<organism evidence="1 2">
    <name type="scientific">Cupriavidus metallidurans</name>
    <dbReference type="NCBI Taxonomy" id="119219"/>
    <lineage>
        <taxon>Bacteria</taxon>
        <taxon>Pseudomonadati</taxon>
        <taxon>Pseudomonadota</taxon>
        <taxon>Betaproteobacteria</taxon>
        <taxon>Burkholderiales</taxon>
        <taxon>Burkholderiaceae</taxon>
        <taxon>Cupriavidus</taxon>
    </lineage>
</organism>
<dbReference type="RefSeq" id="WP_017512243.1">
    <property type="nucleotide sequence ID" value="NZ_CP037901.1"/>
</dbReference>
<proteinExistence type="predicted"/>
<dbReference type="NCBIfam" id="TIGR01414">
    <property type="entry name" value="autotrans_barl"/>
    <property type="match status" value="1"/>
</dbReference>
<dbReference type="InterPro" id="IPR006315">
    <property type="entry name" value="OM_autotransptr_brl_dom"/>
</dbReference>
<evidence type="ECO:0000313" key="1">
    <source>
        <dbReference type="EMBL" id="QBP13102.1"/>
    </source>
</evidence>
<protein>
    <submittedName>
        <fullName evidence="1">Autotransporter outer membrane beta-barrel domain-containing protein</fullName>
    </submittedName>
</protein>
<dbReference type="Gene3D" id="2.40.128.130">
    <property type="entry name" value="Autotransporter beta-domain"/>
    <property type="match status" value="1"/>
</dbReference>
<dbReference type="Proteomes" id="UP000253772">
    <property type="component" value="Chromosome c2"/>
</dbReference>
<dbReference type="GO" id="GO:0019867">
    <property type="term" value="C:outer membrane"/>
    <property type="evidence" value="ECO:0007669"/>
    <property type="project" value="InterPro"/>
</dbReference>
<sequence length="52" mass="5328">MAGVPIAKDSAVIEAGFDVKVGRTATLGLAYQGQIAGNAQDHGVQATLNVRF</sequence>
<dbReference type="InterPro" id="IPR036709">
    <property type="entry name" value="Autotransporte_beta_dom_sf"/>
</dbReference>
<dbReference type="AlphaFoldDB" id="A0A482IYW5"/>
<dbReference type="OrthoDB" id="5760545at2"/>
<dbReference type="SUPFAM" id="SSF103515">
    <property type="entry name" value="Autotransporter"/>
    <property type="match status" value="1"/>
</dbReference>
<accession>A0A482IYW5</accession>
<evidence type="ECO:0000313" key="2">
    <source>
        <dbReference type="Proteomes" id="UP000253772"/>
    </source>
</evidence>